<evidence type="ECO:0000256" key="5">
    <source>
        <dbReference type="SAM" id="MobiDB-lite"/>
    </source>
</evidence>
<evidence type="ECO:0000256" key="4">
    <source>
        <dbReference type="SAM" id="Coils"/>
    </source>
</evidence>
<comment type="caution">
    <text evidence="7">The sequence shown here is derived from an EMBL/GenBank/DDBJ whole genome shotgun (WGS) entry which is preliminary data.</text>
</comment>
<sequence>MLDRNEEENLKMAENPEFHEEDEIWWRHPLAHWLRDCACGDPPLIHESEWRQISRQKSDLPVQFREIFDGFLMMSVLRYIDPTTPRAPNSIANSNSDPDFLQCHQNYSVLKQKQLRTLFDSMARFYKQRLQQLIVGISTPNLAILARNQDFVSDESIEEINKLILLLLGCAIQSDKKREFIDRIQKFDPSIQIGLANYIQQLTQTSQIVVSALESDRHEVFRHLERVMKERDMLAEISAISEHDSDEASSTTTSSSLNGETHKESFYENRSTSPNSQMRQLVLELAHAKQEMRKWMNDAQKHEEESNQFASQLEECKDRLHQLENERPKLKAESKKCKLLEDYLQAANQRIEKLQNLENVEKRLRETQEEKESIESKYKSLSEHYRIQEETIENMELNLKTLKNQTKDRSDMEKEFNRSKSTVRDLEEEISKKNWQIENHLVEQVRLEHELKEREERIAMLESSSPNFTPRFSGSLAEQLEDVEKEEIANLRAENRKLRAQTEGATRNPEILAEKSENLNQELQNELKQALEQAKLENSRLKFEHEKIDGTLDRVSIELEQATCQIQEMRDERDEAVRDLQSARRKFAQFQMDFGEEKEARIRSLNFEIQENLRNIEELQYAVKIAQENSRKIRFELDEVQEEKSGLQIQMDSLERAKKAQENHLEALKSKNSELEDLAEDLRLKILNSENFSKRLEDREALISQIQEKLGIQENQRKTVEQQLDLELKKSQKLREDLVAEKSRAAEIVGKLRSVCKAVLVNGGKIEEREMGDDELISCIDNIMMNVLTNAKRESDALRIQQNKQIAELSDLKKDIEKLRRSENVSLSESDDRVKELSQENINQKEQIFLLQEKVRELGVEIAAKCNEISLAKNCIEELNRNSTSASANNTELARLQVSLRNAELQEELRKQENSELRKQLEAAEKAGNKIRHELDELESMHKTLLGDHSRLQHLHNSLTKDYEQTRNESVEMRNKLRTHTPMVHANLRDLEELRFQLAHEKSAKEKQLRAYADLQNEHGQTRRQLDNLRAENEHLIRNREALTSELRRSRAQDNALEWSNLADDLNKQIQSKDLEIAKLHHKIEALQQLNATYNEENKNLSRQLEILLTQNKELLNRALYDKDQYHLEMKDFQEQLSSLRRHKEKLEDKIMDQYRSMESKKSSTDRKQPLVKRAAKALIRRRASSNTGSTTEDSSAYSADESTQHQNQNDDLVPTCSSSDDHDRGHSPAKNWAEGPGNWAGAGPEEPRFLRQRGDLMGGSVRLSNGIGGTARRPVLHASQTYEQILMRDSPATISPLTNLPPRAPIRNASATSSLRARPPPYTKPKGVSAPLPPPESPPLFQPRSASTPKKSEMESGEIVGEGERRRVVREKEERFDKALSYYENVANPDLAPAQKNCEVLQEDEELSQNDTKNESTVWYEYGCV</sequence>
<keyword evidence="2" id="KW-0963">Cytoplasm</keyword>
<protein>
    <recommendedName>
        <fullName evidence="6">HOOK N-terminal domain-containing protein</fullName>
    </recommendedName>
</protein>
<accession>A0A9P1IRM8</accession>
<dbReference type="PANTHER" id="PTHR18947:SF28">
    <property type="entry name" value="GIRDIN, ISOFORM A"/>
    <property type="match status" value="1"/>
</dbReference>
<dbReference type="GO" id="GO:0005813">
    <property type="term" value="C:centrosome"/>
    <property type="evidence" value="ECO:0007669"/>
    <property type="project" value="TreeGrafter"/>
</dbReference>
<dbReference type="GO" id="GO:0030705">
    <property type="term" value="P:cytoskeleton-dependent intracellular transport"/>
    <property type="evidence" value="ECO:0007669"/>
    <property type="project" value="InterPro"/>
</dbReference>
<dbReference type="GO" id="GO:0051959">
    <property type="term" value="F:dynein light intermediate chain binding"/>
    <property type="evidence" value="ECO:0007669"/>
    <property type="project" value="TreeGrafter"/>
</dbReference>
<dbReference type="Proteomes" id="UP001152747">
    <property type="component" value="Unassembled WGS sequence"/>
</dbReference>
<feature type="region of interest" description="Disordered" evidence="5">
    <location>
        <begin position="1294"/>
        <end position="1366"/>
    </location>
</feature>
<feature type="coiled-coil region" evidence="4">
    <location>
        <begin position="278"/>
        <end position="741"/>
    </location>
</feature>
<evidence type="ECO:0000313" key="8">
    <source>
        <dbReference type="Proteomes" id="UP001152747"/>
    </source>
</evidence>
<evidence type="ECO:0000313" key="7">
    <source>
        <dbReference type="EMBL" id="CAI5450045.1"/>
    </source>
</evidence>
<dbReference type="EMBL" id="CANHGI010000005">
    <property type="protein sequence ID" value="CAI5450045.1"/>
    <property type="molecule type" value="Genomic_DNA"/>
</dbReference>
<evidence type="ECO:0000259" key="6">
    <source>
        <dbReference type="Pfam" id="PF19047"/>
    </source>
</evidence>
<dbReference type="GO" id="GO:0031122">
    <property type="term" value="P:cytoplasmic microtubule organization"/>
    <property type="evidence" value="ECO:0007669"/>
    <property type="project" value="TreeGrafter"/>
</dbReference>
<evidence type="ECO:0000256" key="2">
    <source>
        <dbReference type="ARBA" id="ARBA00022490"/>
    </source>
</evidence>
<evidence type="ECO:0000256" key="1">
    <source>
        <dbReference type="ARBA" id="ARBA00004496"/>
    </source>
</evidence>
<feature type="compositionally biased region" description="Polar residues" evidence="5">
    <location>
        <begin position="268"/>
        <end position="277"/>
    </location>
</feature>
<keyword evidence="8" id="KW-1185">Reference proteome</keyword>
<dbReference type="SUPFAM" id="SSF116907">
    <property type="entry name" value="Hook domain"/>
    <property type="match status" value="1"/>
</dbReference>
<organism evidence="7 8">
    <name type="scientific">Caenorhabditis angaria</name>
    <dbReference type="NCBI Taxonomy" id="860376"/>
    <lineage>
        <taxon>Eukaryota</taxon>
        <taxon>Metazoa</taxon>
        <taxon>Ecdysozoa</taxon>
        <taxon>Nematoda</taxon>
        <taxon>Chromadorea</taxon>
        <taxon>Rhabditida</taxon>
        <taxon>Rhabditina</taxon>
        <taxon>Rhabditomorpha</taxon>
        <taxon>Rhabditoidea</taxon>
        <taxon>Rhabditidae</taxon>
        <taxon>Peloderinae</taxon>
        <taxon>Caenorhabditis</taxon>
    </lineage>
</organism>
<dbReference type="Pfam" id="PF19047">
    <property type="entry name" value="HOOK_N"/>
    <property type="match status" value="1"/>
</dbReference>
<feature type="coiled-coil region" evidence="4">
    <location>
        <begin position="802"/>
        <end position="854"/>
    </location>
</feature>
<feature type="compositionally biased region" description="Basic and acidic residues" evidence="5">
    <location>
        <begin position="1154"/>
        <end position="1169"/>
    </location>
</feature>
<feature type="region of interest" description="Disordered" evidence="5">
    <location>
        <begin position="1154"/>
        <end position="1173"/>
    </location>
</feature>
<dbReference type="GO" id="GO:0008017">
    <property type="term" value="F:microtubule binding"/>
    <property type="evidence" value="ECO:0007669"/>
    <property type="project" value="TreeGrafter"/>
</dbReference>
<feature type="compositionally biased region" description="Polar residues" evidence="5">
    <location>
        <begin position="1185"/>
        <end position="1219"/>
    </location>
</feature>
<feature type="region of interest" description="Disordered" evidence="5">
    <location>
        <begin position="1180"/>
        <end position="1247"/>
    </location>
</feature>
<feature type="compositionally biased region" description="Pro residues" evidence="5">
    <location>
        <begin position="1332"/>
        <end position="1342"/>
    </location>
</feature>
<dbReference type="InterPro" id="IPR036872">
    <property type="entry name" value="CH_dom_sf"/>
</dbReference>
<keyword evidence="3 4" id="KW-0175">Coiled coil</keyword>
<dbReference type="InterPro" id="IPR043936">
    <property type="entry name" value="HOOK_N"/>
</dbReference>
<reference evidence="7" key="1">
    <citation type="submission" date="2022-11" db="EMBL/GenBank/DDBJ databases">
        <authorList>
            <person name="Kikuchi T."/>
        </authorList>
    </citation>
    <scope>NUCLEOTIDE SEQUENCE</scope>
    <source>
        <strain evidence="7">PS1010</strain>
    </source>
</reference>
<dbReference type="PANTHER" id="PTHR18947">
    <property type="entry name" value="HOOK PROTEINS"/>
    <property type="match status" value="1"/>
</dbReference>
<feature type="coiled-coil region" evidence="4">
    <location>
        <begin position="895"/>
        <end position="1150"/>
    </location>
</feature>
<feature type="domain" description="HOOK N-terminal" evidence="6">
    <location>
        <begin position="66"/>
        <end position="200"/>
    </location>
</feature>
<name>A0A9P1IRM8_9PELO</name>
<dbReference type="Gene3D" id="1.10.418.10">
    <property type="entry name" value="Calponin-like domain"/>
    <property type="match status" value="1"/>
</dbReference>
<dbReference type="GO" id="GO:0005737">
    <property type="term" value="C:cytoplasm"/>
    <property type="evidence" value="ECO:0007669"/>
    <property type="project" value="UniProtKB-SubCell"/>
</dbReference>
<proteinExistence type="predicted"/>
<evidence type="ECO:0000256" key="3">
    <source>
        <dbReference type="ARBA" id="ARBA00023054"/>
    </source>
</evidence>
<dbReference type="OrthoDB" id="10254988at2759"/>
<comment type="subcellular location">
    <subcellularLocation>
        <location evidence="1">Cytoplasm</location>
    </subcellularLocation>
</comment>
<feature type="region of interest" description="Disordered" evidence="5">
    <location>
        <begin position="239"/>
        <end position="277"/>
    </location>
</feature>
<gene>
    <name evidence="7" type="ORF">CAMP_LOCUS12682</name>
</gene>